<dbReference type="SUPFAM" id="SSF69255">
    <property type="entry name" value="gp5 N-terminal domain-like"/>
    <property type="match status" value="1"/>
</dbReference>
<feature type="domain" description="Gp5/Type VI secretion system Vgr protein OB-fold" evidence="1">
    <location>
        <begin position="486"/>
        <end position="536"/>
    </location>
</feature>
<dbReference type="Pfam" id="PF13296">
    <property type="entry name" value="T6SS_Vgr"/>
    <property type="match status" value="1"/>
</dbReference>
<gene>
    <name evidence="4" type="ORF">F960_01423</name>
</gene>
<evidence type="ECO:0000313" key="5">
    <source>
        <dbReference type="Proteomes" id="UP000013117"/>
    </source>
</evidence>
<dbReference type="HOGENOM" id="CLU_004121_1_3_6"/>
<dbReference type="SUPFAM" id="SSF69279">
    <property type="entry name" value="Phage tail proteins"/>
    <property type="match status" value="1"/>
</dbReference>
<reference evidence="4 5" key="1">
    <citation type="submission" date="2013-02" db="EMBL/GenBank/DDBJ databases">
        <title>The Genome Sequence of Acinetobacter gerneri CIP 107464.</title>
        <authorList>
            <consortium name="The Broad Institute Genome Sequencing Platform"/>
            <consortium name="The Broad Institute Genome Sequencing Center for Infectious Disease"/>
            <person name="Cerqueira G."/>
            <person name="Feldgarden M."/>
            <person name="Courvalin P."/>
            <person name="Perichon B."/>
            <person name="Grillot-Courvalin C."/>
            <person name="Clermont D."/>
            <person name="Rocha E."/>
            <person name="Yoon E.-J."/>
            <person name="Nemec A."/>
            <person name="Walker B."/>
            <person name="Young S.K."/>
            <person name="Zeng Q."/>
            <person name="Gargeya S."/>
            <person name="Fitzgerald M."/>
            <person name="Haas B."/>
            <person name="Abouelleil A."/>
            <person name="Alvarado L."/>
            <person name="Arachchi H.M."/>
            <person name="Berlin A.M."/>
            <person name="Chapman S.B."/>
            <person name="Dewar J."/>
            <person name="Goldberg J."/>
            <person name="Griggs A."/>
            <person name="Gujja S."/>
            <person name="Hansen M."/>
            <person name="Howarth C."/>
            <person name="Imamovic A."/>
            <person name="Larimer J."/>
            <person name="McCowan C."/>
            <person name="Murphy C."/>
            <person name="Neiman D."/>
            <person name="Pearson M."/>
            <person name="Priest M."/>
            <person name="Roberts A."/>
            <person name="Saif S."/>
            <person name="Shea T."/>
            <person name="Sisk P."/>
            <person name="Sykes S."/>
            <person name="Wortman J."/>
            <person name="Nusbaum C."/>
            <person name="Birren B."/>
        </authorList>
    </citation>
    <scope>NUCLEOTIDE SEQUENCE [LARGE SCALE GENOMIC DNA]</scope>
    <source>
        <strain evidence="4 5">CIP 107464</strain>
    </source>
</reference>
<dbReference type="Proteomes" id="UP000013117">
    <property type="component" value="Unassembled WGS sequence"/>
</dbReference>
<dbReference type="InterPro" id="IPR018769">
    <property type="entry name" value="VgrG2_DUF2345"/>
</dbReference>
<protein>
    <recommendedName>
        <fullName evidence="6">Gp5/Type VI secretion system Vgr protein OB-fold domain-containing protein</fullName>
    </recommendedName>
</protein>
<dbReference type="InterPro" id="IPR028244">
    <property type="entry name" value="T6SS_Rhs_Vgr_dom"/>
</dbReference>
<comment type="caution">
    <text evidence="4">The sequence shown here is derived from an EMBL/GenBank/DDBJ whole genome shotgun (WGS) entry which is preliminary data.</text>
</comment>
<evidence type="ECO:0000259" key="3">
    <source>
        <dbReference type="Pfam" id="PF13296"/>
    </source>
</evidence>
<dbReference type="Gene3D" id="2.30.110.50">
    <property type="match status" value="1"/>
</dbReference>
<evidence type="ECO:0000259" key="1">
    <source>
        <dbReference type="Pfam" id="PF04717"/>
    </source>
</evidence>
<dbReference type="STRING" id="202952.GCA_000747725_01914"/>
<dbReference type="PATRIC" id="fig|1120926.3.peg.1363"/>
<dbReference type="NCBIfam" id="TIGR03361">
    <property type="entry name" value="VI_Rhs_Vgr"/>
    <property type="match status" value="1"/>
</dbReference>
<dbReference type="RefSeq" id="WP_004860641.1">
    <property type="nucleotide sequence ID" value="NZ_ASYY01000038.1"/>
</dbReference>
<dbReference type="InterPro" id="IPR037026">
    <property type="entry name" value="Vgr_OB-fold_dom_sf"/>
</dbReference>
<dbReference type="GeneID" id="84208809"/>
<dbReference type="InterPro" id="IPR017847">
    <property type="entry name" value="T6SS_RhsGE_Vgr_subset"/>
</dbReference>
<keyword evidence="5" id="KW-1185">Reference proteome</keyword>
<dbReference type="Pfam" id="PF04717">
    <property type="entry name" value="Phage_base_V"/>
    <property type="match status" value="1"/>
</dbReference>
<evidence type="ECO:0008006" key="6">
    <source>
        <dbReference type="Google" id="ProtNLM"/>
    </source>
</evidence>
<proteinExistence type="predicted"/>
<dbReference type="AlphaFoldDB" id="N8YCI4"/>
<feature type="domain" description="Putative type VI secretion system Rhs element associated Vgr" evidence="3">
    <location>
        <begin position="564"/>
        <end position="666"/>
    </location>
</feature>
<evidence type="ECO:0000259" key="2">
    <source>
        <dbReference type="Pfam" id="PF10106"/>
    </source>
</evidence>
<dbReference type="OrthoDB" id="9762420at2"/>
<dbReference type="Gene3D" id="4.10.220.110">
    <property type="match status" value="1"/>
</dbReference>
<accession>N8YCI4</accession>
<feature type="domain" description="DUF2345" evidence="2">
    <location>
        <begin position="698"/>
        <end position="835"/>
    </location>
</feature>
<dbReference type="eggNOG" id="COG4253">
    <property type="taxonomic scope" value="Bacteria"/>
</dbReference>
<dbReference type="InterPro" id="IPR006531">
    <property type="entry name" value="Gp5/Vgr_OB"/>
</dbReference>
<organism evidence="4 5">
    <name type="scientific">Acinetobacter gerneri DSM 14967 = CIP 107464 = MTCC 9824</name>
    <dbReference type="NCBI Taxonomy" id="1120926"/>
    <lineage>
        <taxon>Bacteria</taxon>
        <taxon>Pseudomonadati</taxon>
        <taxon>Pseudomonadota</taxon>
        <taxon>Gammaproteobacteria</taxon>
        <taxon>Moraxellales</taxon>
        <taxon>Moraxellaceae</taxon>
        <taxon>Acinetobacter</taxon>
    </lineage>
</organism>
<name>N8YCI4_9GAMM</name>
<dbReference type="eggNOG" id="COG3501">
    <property type="taxonomic scope" value="Bacteria"/>
</dbReference>
<dbReference type="Gene3D" id="3.55.50.10">
    <property type="entry name" value="Baseplate protein-like domains"/>
    <property type="match status" value="1"/>
</dbReference>
<dbReference type="EMBL" id="APPN01000058">
    <property type="protein sequence ID" value="ENV34356.1"/>
    <property type="molecule type" value="Genomic_DNA"/>
</dbReference>
<evidence type="ECO:0000313" key="4">
    <source>
        <dbReference type="EMBL" id="ENV34356.1"/>
    </source>
</evidence>
<dbReference type="Pfam" id="PF05954">
    <property type="entry name" value="Phage_GPD"/>
    <property type="match status" value="1"/>
</dbReference>
<sequence length="915" mass="102824">MFNTISTLLQNLGFNSTNRALLLHLSDHELNNKVDIQRIEVFHEINQGLSAELICMSTDPFIELKSFIGCNVAVDQITDKGQYNRVSGLVIGASIGQSDGGLTVYRLEISDATYLLKKRINSRVFMNKTVLQIVEILFNEWSNKSKVFASSLKLSLKNVELERYDTRPFIMQFCESDFNFLSRLLREEGVNFLIDEHEYLLTTSQNNIEPQFFRLIDDNRHFQCLKRKNIRYHRSDATERFDTITSLISNRKLGATASHIQRWHSQAYSHQEGAGKIYSKHKNSAQYTNEQLNLEQSMLISPAWIGDFEQKDHVTSSSNRQVDRLNQQLIDYEDLNAKCFIAYGSVRDAQVGYYFELNEHPEIDQQHKNAKEFLILSKYSYNQNNFPKDISDQLERLFSLNHWNSDKDRIEERQACQLTLVRRDIKIVPKYDPMGEKPLARIMRAKVVGPEGEVVHTDQEGRVKVQFLFSRKEDNTHDSGAGSNQNNADSAWLETMTPWAYSDGGGISFLPRVGEEVFVDFVHGDIDRPFILGRLHESEHKPVKFDKKSILPDSKSLSGIRSNEFAGDGYGQLRFDDTEGQISTQLQSSFGATQLNLGNLSHPKTGAESEGRGEGFELRSDEYGAIRAAKGILLTTQSAINAAGNQLDRSELQQLLEVHKKNNEALLKLVKGHVTTEPELDLQEKIVTDLEAWDGSDSNPYVLLNAKDSIVANSQQGIVLQAQNHVDITTPRSVQLFSGRNFLANALNKISLFSKQAGMNIKAGGGDLNIEAQSGNMKIAAQEKFHIYNLNDLLKIESGKGILITCGGGYIKIQDGNIEVVCPGLLKLKGAQTQVISGGSMAAELGDLPSMDMEYNERFVLKDRLGQAMPNMKYKIETEDGKVIEGVTDTDGHTEDVNSLSMNKAKLTVLGPAEE</sequence>
<dbReference type="Pfam" id="PF10106">
    <property type="entry name" value="DUF2345"/>
    <property type="match status" value="1"/>
</dbReference>
<dbReference type="Gene3D" id="2.40.50.230">
    <property type="entry name" value="Gp5 N-terminal domain"/>
    <property type="match status" value="1"/>
</dbReference>